<comment type="caution">
    <text evidence="6">The sequence shown here is derived from an EMBL/GenBank/DDBJ whole genome shotgun (WGS) entry which is preliminary data.</text>
</comment>
<dbReference type="InterPro" id="IPR027417">
    <property type="entry name" value="P-loop_NTPase"/>
</dbReference>
<feature type="non-terminal residue" evidence="6">
    <location>
        <position position="1"/>
    </location>
</feature>
<feature type="domain" description="Sulfotransferase" evidence="5">
    <location>
        <begin position="1"/>
        <end position="103"/>
    </location>
</feature>
<dbReference type="PANTHER" id="PTHR10605:SF56">
    <property type="entry name" value="BIFUNCTIONAL HEPARAN SULFATE N-DEACETYLASE_N-SULFOTRANSFERASE"/>
    <property type="match status" value="1"/>
</dbReference>
<organism evidence="6 7">
    <name type="scientific">Meganyctiphanes norvegica</name>
    <name type="common">Northern krill</name>
    <name type="synonym">Thysanopoda norvegica</name>
    <dbReference type="NCBI Taxonomy" id="48144"/>
    <lineage>
        <taxon>Eukaryota</taxon>
        <taxon>Metazoa</taxon>
        <taxon>Ecdysozoa</taxon>
        <taxon>Arthropoda</taxon>
        <taxon>Crustacea</taxon>
        <taxon>Multicrustacea</taxon>
        <taxon>Malacostraca</taxon>
        <taxon>Eumalacostraca</taxon>
        <taxon>Eucarida</taxon>
        <taxon>Euphausiacea</taxon>
        <taxon>Euphausiidae</taxon>
        <taxon>Meganyctiphanes</taxon>
    </lineage>
</organism>
<evidence type="ECO:0000256" key="4">
    <source>
        <dbReference type="PIRSR" id="PIRSR637359-3"/>
    </source>
</evidence>
<keyword evidence="1" id="KW-0808">Transferase</keyword>
<dbReference type="InterPro" id="IPR000863">
    <property type="entry name" value="Sulfotransferase_dom"/>
</dbReference>
<protein>
    <recommendedName>
        <fullName evidence="5">Sulfotransferase domain-containing protein</fullName>
    </recommendedName>
</protein>
<dbReference type="Pfam" id="PF00685">
    <property type="entry name" value="Sulfotransfer_1"/>
    <property type="match status" value="1"/>
</dbReference>
<keyword evidence="2" id="KW-0325">Glycoprotein</keyword>
<feature type="binding site" evidence="3">
    <location>
        <position position="67"/>
    </location>
    <ligand>
        <name>3'-phosphoadenylyl sulfate</name>
        <dbReference type="ChEBI" id="CHEBI:58339"/>
    </ligand>
</feature>
<dbReference type="SUPFAM" id="SSF52540">
    <property type="entry name" value="P-loop containing nucleoside triphosphate hydrolases"/>
    <property type="match status" value="1"/>
</dbReference>
<keyword evidence="7" id="KW-1185">Reference proteome</keyword>
<feature type="binding site" evidence="3">
    <location>
        <begin position="83"/>
        <end position="87"/>
    </location>
    <ligand>
        <name>3'-phosphoadenylyl sulfate</name>
        <dbReference type="ChEBI" id="CHEBI:58339"/>
    </ligand>
</feature>
<evidence type="ECO:0000313" key="7">
    <source>
        <dbReference type="Proteomes" id="UP001497623"/>
    </source>
</evidence>
<reference evidence="6 7" key="1">
    <citation type="submission" date="2024-05" db="EMBL/GenBank/DDBJ databases">
        <authorList>
            <person name="Wallberg A."/>
        </authorList>
    </citation>
    <scope>NUCLEOTIDE SEQUENCE [LARGE SCALE GENOMIC DNA]</scope>
</reference>
<feature type="disulfide bond" evidence="4">
    <location>
        <begin position="68"/>
        <end position="78"/>
    </location>
</feature>
<dbReference type="GO" id="GO:0019213">
    <property type="term" value="F:deacetylase activity"/>
    <property type="evidence" value="ECO:0007669"/>
    <property type="project" value="TreeGrafter"/>
</dbReference>
<sequence>CLNPGMYAKHIERWLDNFPASQMHIIDGEELRNNPITVMNNLQKFLTIEPFYNYTQHLRFDKRKGFYCQVTEEDKTKCLGRGKGRNYPPMTEEETKTLKNFYKPYNIALEKLLNRLDYVVPSWLFEDLTDT</sequence>
<evidence type="ECO:0000256" key="3">
    <source>
        <dbReference type="PIRSR" id="PIRSR637359-2"/>
    </source>
</evidence>
<dbReference type="PANTHER" id="PTHR10605">
    <property type="entry name" value="HEPARAN SULFATE SULFOTRANSFERASE"/>
    <property type="match status" value="1"/>
</dbReference>
<gene>
    <name evidence="6" type="ORF">MNOR_LOCUS21230</name>
</gene>
<evidence type="ECO:0000256" key="1">
    <source>
        <dbReference type="ARBA" id="ARBA00022679"/>
    </source>
</evidence>
<accession>A0AAV2R5Z4</accession>
<evidence type="ECO:0000256" key="2">
    <source>
        <dbReference type="ARBA" id="ARBA00023180"/>
    </source>
</evidence>
<dbReference type="EMBL" id="CAXKWB010016969">
    <property type="protein sequence ID" value="CAL4117573.1"/>
    <property type="molecule type" value="Genomic_DNA"/>
</dbReference>
<evidence type="ECO:0000313" key="6">
    <source>
        <dbReference type="EMBL" id="CAL4117573.1"/>
    </source>
</evidence>
<keyword evidence="4" id="KW-1015">Disulfide bond</keyword>
<dbReference type="AlphaFoldDB" id="A0AAV2R5Z4"/>
<name>A0AAV2R5Z4_MEGNR</name>
<proteinExistence type="predicted"/>
<dbReference type="GO" id="GO:0005794">
    <property type="term" value="C:Golgi apparatus"/>
    <property type="evidence" value="ECO:0007669"/>
    <property type="project" value="TreeGrafter"/>
</dbReference>
<dbReference type="GO" id="GO:0015016">
    <property type="term" value="F:heparan sulfate N-sulfotransferase activity"/>
    <property type="evidence" value="ECO:0007669"/>
    <property type="project" value="TreeGrafter"/>
</dbReference>
<evidence type="ECO:0000259" key="5">
    <source>
        <dbReference type="Pfam" id="PF00685"/>
    </source>
</evidence>
<dbReference type="Gene3D" id="3.40.50.300">
    <property type="entry name" value="P-loop containing nucleotide triphosphate hydrolases"/>
    <property type="match status" value="1"/>
</dbReference>
<dbReference type="Proteomes" id="UP001497623">
    <property type="component" value="Unassembled WGS sequence"/>
</dbReference>
<dbReference type="InterPro" id="IPR037359">
    <property type="entry name" value="NST/OST"/>
</dbReference>